<gene>
    <name evidence="4" type="ORF">QYT958_LOCUS32407</name>
</gene>
<accession>A0A821WZE8</accession>
<evidence type="ECO:0000313" key="5">
    <source>
        <dbReference type="Proteomes" id="UP000663848"/>
    </source>
</evidence>
<feature type="non-terminal residue" evidence="4">
    <location>
        <position position="1"/>
    </location>
</feature>
<sequence>PLITQKLPVVRFNIDLQCPIQYVTVYNDRAEVTRILRHHFDVEGTYELVLDGFSTFVDETSLHVSGGTGKSCTILEVSYQTRHEDIAPPSDLSSLDQLQNQLENILTEIETHKRELARLVKQRAWLDGRSTKLMNQDGPCTSSDLDNMQQFLEFYHKTLLILDDQSAGEEDEIKKLNDRQEALKSQINQHGATAEQRAWLDGRSTKLMNQDGPCTSSDLDNMQRFLEFYHKTLLILDDQSAGEEDEIKKLNDRQEALKSQINQHGATAEVNRRKTCREMTITVHVADGQIDVALEVSYLIGNCSWTASYDVRVSSVEANRQRTQLTYYGIIVNRSQENWHDANFSLSTATPSLGGTPPKLSTLKIDYYKPSPPTYHRPTRQSQAVVMDRGESLDAIELQCASLYSKRSKGAFRSFRGKSSLNYDPTIEENNEAAETQVNVLTSTTEASMSSTSFVIPRRSTIDSDGKPHKVTIGVLDLTSTFTYTVVPKLSLHAFLKASTINTSDKQLLAGPVSVFMDNNFITHSSIENVCIGDTFDLPLGTDASVKVEYKPVKKMVDKQGFISKVHHETIRHETHIVNTKATETTVFVYEQIPLSSDEKIKVKLITPDIRQKELARNCTVTMNDKNNLEWKCVLQSHGEYRFPLEYLMEWPVE</sequence>
<keyword evidence="1" id="KW-0175">Coiled coil</keyword>
<feature type="coiled-coil region" evidence="1">
    <location>
        <begin position="166"/>
        <end position="193"/>
    </location>
</feature>
<evidence type="ECO:0008006" key="6">
    <source>
        <dbReference type="Google" id="ProtNLM"/>
    </source>
</evidence>
<proteinExistence type="predicted"/>
<dbReference type="InterPro" id="IPR037291">
    <property type="entry name" value="DUF4139"/>
</dbReference>
<dbReference type="Pfam" id="PF13600">
    <property type="entry name" value="DUF4140"/>
    <property type="match status" value="1"/>
</dbReference>
<dbReference type="AlphaFoldDB" id="A0A821WZE8"/>
<protein>
    <recommendedName>
        <fullName evidence="6">Protein F37C4.5</fullName>
    </recommendedName>
</protein>
<organism evidence="4 5">
    <name type="scientific">Rotaria socialis</name>
    <dbReference type="NCBI Taxonomy" id="392032"/>
    <lineage>
        <taxon>Eukaryota</taxon>
        <taxon>Metazoa</taxon>
        <taxon>Spiralia</taxon>
        <taxon>Gnathifera</taxon>
        <taxon>Rotifera</taxon>
        <taxon>Eurotatoria</taxon>
        <taxon>Bdelloidea</taxon>
        <taxon>Philodinida</taxon>
        <taxon>Philodinidae</taxon>
        <taxon>Rotaria</taxon>
    </lineage>
</organism>
<feature type="domain" description="DUF4139" evidence="2">
    <location>
        <begin position="294"/>
        <end position="652"/>
    </location>
</feature>
<evidence type="ECO:0000259" key="2">
    <source>
        <dbReference type="Pfam" id="PF13598"/>
    </source>
</evidence>
<feature type="coiled-coil region" evidence="1">
    <location>
        <begin position="240"/>
        <end position="267"/>
    </location>
</feature>
<reference evidence="4" key="1">
    <citation type="submission" date="2021-02" db="EMBL/GenBank/DDBJ databases">
        <authorList>
            <person name="Nowell W R."/>
        </authorList>
    </citation>
    <scope>NUCLEOTIDE SEQUENCE</scope>
</reference>
<comment type="caution">
    <text evidence="4">The sequence shown here is derived from an EMBL/GenBank/DDBJ whole genome shotgun (WGS) entry which is preliminary data.</text>
</comment>
<name>A0A821WZE8_9BILA</name>
<dbReference type="InterPro" id="IPR025554">
    <property type="entry name" value="DUF4140"/>
</dbReference>
<dbReference type="PANTHER" id="PTHR31005:SF8">
    <property type="entry name" value="DUF4139 DOMAIN-CONTAINING PROTEIN"/>
    <property type="match status" value="1"/>
</dbReference>
<evidence type="ECO:0000256" key="1">
    <source>
        <dbReference type="SAM" id="Coils"/>
    </source>
</evidence>
<dbReference type="PANTHER" id="PTHR31005">
    <property type="entry name" value="DUF4139 DOMAIN-CONTAINING PROTEIN"/>
    <property type="match status" value="1"/>
</dbReference>
<dbReference type="EMBL" id="CAJOBR010021165">
    <property type="protein sequence ID" value="CAF4936413.1"/>
    <property type="molecule type" value="Genomic_DNA"/>
</dbReference>
<feature type="non-terminal residue" evidence="4">
    <location>
        <position position="654"/>
    </location>
</feature>
<evidence type="ECO:0000259" key="3">
    <source>
        <dbReference type="Pfam" id="PF13600"/>
    </source>
</evidence>
<feature type="domain" description="DUF4140" evidence="3">
    <location>
        <begin position="23"/>
        <end position="124"/>
    </location>
</feature>
<feature type="coiled-coil region" evidence="1">
    <location>
        <begin position="95"/>
        <end position="122"/>
    </location>
</feature>
<dbReference type="NCBIfam" id="TIGR02231">
    <property type="entry name" value="mucoidy inhibitor MuiA family protein"/>
    <property type="match status" value="1"/>
</dbReference>
<dbReference type="Proteomes" id="UP000663848">
    <property type="component" value="Unassembled WGS sequence"/>
</dbReference>
<evidence type="ECO:0000313" key="4">
    <source>
        <dbReference type="EMBL" id="CAF4936413.1"/>
    </source>
</evidence>
<dbReference type="InterPro" id="IPR011935">
    <property type="entry name" value="CHP02231"/>
</dbReference>
<dbReference type="Pfam" id="PF13598">
    <property type="entry name" value="DUF4139"/>
    <property type="match status" value="1"/>
</dbReference>